<evidence type="ECO:0000256" key="1">
    <source>
        <dbReference type="ARBA" id="ARBA00005785"/>
    </source>
</evidence>
<protein>
    <recommendedName>
        <fullName evidence="8">RNB domain-containing protein</fullName>
    </recommendedName>
</protein>
<dbReference type="InterPro" id="IPR016135">
    <property type="entry name" value="UBQ-conjugating_enzyme/RWD"/>
</dbReference>
<dbReference type="PANTHER" id="PTHR23355:SF9">
    <property type="entry name" value="DIS3-LIKE EXONUCLEASE 2"/>
    <property type="match status" value="1"/>
</dbReference>
<dbReference type="Pfam" id="PF00773">
    <property type="entry name" value="RNB"/>
    <property type="match status" value="1"/>
</dbReference>
<evidence type="ECO:0000256" key="5">
    <source>
        <dbReference type="ARBA" id="ARBA00022884"/>
    </source>
</evidence>
<feature type="compositionally biased region" description="Basic and acidic residues" evidence="7">
    <location>
        <begin position="323"/>
        <end position="333"/>
    </location>
</feature>
<dbReference type="InterPro" id="IPR041505">
    <property type="entry name" value="Dis3_CSD2"/>
</dbReference>
<accession>A0AAV7JPQ7</accession>
<dbReference type="InterPro" id="IPR041093">
    <property type="entry name" value="Dis3l2-like_C"/>
</dbReference>
<name>A0AAV7JPQ7_9METZ</name>
<dbReference type="InterPro" id="IPR012340">
    <property type="entry name" value="NA-bd_OB-fold"/>
</dbReference>
<reference evidence="9 10" key="1">
    <citation type="journal article" date="2023" name="BMC Biol.">
        <title>The compact genome of the sponge Oopsacas minuta (Hexactinellida) is lacking key metazoan core genes.</title>
        <authorList>
            <person name="Santini S."/>
            <person name="Schenkelaars Q."/>
            <person name="Jourda C."/>
            <person name="Duchesne M."/>
            <person name="Belahbib H."/>
            <person name="Rocher C."/>
            <person name="Selva M."/>
            <person name="Riesgo A."/>
            <person name="Vervoort M."/>
            <person name="Leys S.P."/>
            <person name="Kodjabachian L."/>
            <person name="Le Bivic A."/>
            <person name="Borchiellini C."/>
            <person name="Claverie J.M."/>
            <person name="Renard E."/>
        </authorList>
    </citation>
    <scope>NUCLEOTIDE SEQUENCE [LARGE SCALE GENOMIC DNA]</scope>
    <source>
        <strain evidence="9">SPO-2</strain>
    </source>
</reference>
<dbReference type="GO" id="GO:0000932">
    <property type="term" value="C:P-body"/>
    <property type="evidence" value="ECO:0007669"/>
    <property type="project" value="TreeGrafter"/>
</dbReference>
<dbReference type="Pfam" id="PF17216">
    <property type="entry name" value="Rrp44_CSD1"/>
    <property type="match status" value="1"/>
</dbReference>
<evidence type="ECO:0000256" key="7">
    <source>
        <dbReference type="SAM" id="MobiDB-lite"/>
    </source>
</evidence>
<feature type="compositionally biased region" description="Basic residues" evidence="7">
    <location>
        <begin position="210"/>
        <end position="229"/>
    </location>
</feature>
<evidence type="ECO:0000256" key="6">
    <source>
        <dbReference type="RuleBase" id="RU003901"/>
    </source>
</evidence>
<evidence type="ECO:0000313" key="10">
    <source>
        <dbReference type="Proteomes" id="UP001165289"/>
    </source>
</evidence>
<dbReference type="EMBL" id="JAKMXF010000311">
    <property type="protein sequence ID" value="KAI6650439.1"/>
    <property type="molecule type" value="Genomic_DNA"/>
</dbReference>
<dbReference type="GO" id="GO:0010587">
    <property type="term" value="P:miRNA catabolic process"/>
    <property type="evidence" value="ECO:0007669"/>
    <property type="project" value="TreeGrafter"/>
</dbReference>
<dbReference type="SMART" id="SM00955">
    <property type="entry name" value="RNB"/>
    <property type="match status" value="1"/>
</dbReference>
<feature type="region of interest" description="Disordered" evidence="7">
    <location>
        <begin position="322"/>
        <end position="342"/>
    </location>
</feature>
<keyword evidence="5" id="KW-0694">RNA-binding</keyword>
<evidence type="ECO:0000313" key="9">
    <source>
        <dbReference type="EMBL" id="KAI6650439.1"/>
    </source>
</evidence>
<dbReference type="Proteomes" id="UP001165289">
    <property type="component" value="Unassembled WGS sequence"/>
</dbReference>
<dbReference type="PROSITE" id="PS01175">
    <property type="entry name" value="RIBONUCLEASE_II"/>
    <property type="match status" value="1"/>
</dbReference>
<dbReference type="InterPro" id="IPR033771">
    <property type="entry name" value="Rrp44_CSD1"/>
</dbReference>
<keyword evidence="4" id="KW-0269">Exonuclease</keyword>
<dbReference type="AlphaFoldDB" id="A0AAV7JPQ7"/>
<feature type="compositionally biased region" description="Polar residues" evidence="7">
    <location>
        <begin position="255"/>
        <end position="266"/>
    </location>
</feature>
<feature type="domain" description="RNB" evidence="8">
    <location>
        <begin position="583"/>
        <end position="928"/>
    </location>
</feature>
<sequence length="1076" mass="122345">MDAPGTGKDLDNAKKHLAKLNYTHPDTVIQHAVSLLQDFNDFKLHLSTIEKNSIEYQIAQVSGPGFTPLQTGGISYLIHLWLDRGYPLPTPEVTLTDFAIPVEYLQPFYNPDTGKVEYSIFYDWNSESSLTELLLAVNKVLAHTSIAWLYQMTQQQSPAPFHNQYPQPGYPIGPNISNGIAPHVHQALNRFPIKKSIFAPNEKPDPSYNSKHRHKDSRRRGSRHHHNRSRQIEASSDTEKPKEQLLDELDIPPIQASSHITVNQNESRPKPVKVASNEELVSAPLELSINPLNNNIISDQNATTTSKTTPVVYTQSNQGEIASKPEEAIRQHDNPPLPSKPAQKENISFMNKKLDPPMPQYIPESAVQEGLNTGLFIKGPFRINQKNYEQGYVYNPMDDRDVLVLGVVNRNRAMPMDIVVVKIVDEAYTSSNTDSNTPPSFQDLEHSKFGKVVFISEYKHSRKTVGFLKAYDTPNEVVLFSPRDSRIPRLIIPLQQCPKDYVDDKRKYDTSIFAAEMNEWKVDSPYANGKLIDCLGDASKLEIQIEALLIENDITQDNTFPKESIDCLPLQDWSIPADEYKSRRDYTKECIYTIDPATARDMDDALHCRKIDDNTYEVGVHIADVSYFVKENSPLDLESKKRGTSVYLTHKVIRMLPEVLADKLCSLNPKVERLAFSVVFKMNESCQPFDIWYGRSIIRSCIKMHYELAAEILEKPTKQLEEELEKKVEGQTVKDVIESVQNLNYLARKLRELRIKDGSLILQKIILSFSIDPVTGHPIGYGPYTRHASHFLIEEFMLLANKLVAQKLAEHFPEHAILRLHPSPYQHQLENKLQKVCANHGINIDISSAGGIMRTLHAFQENHDADEICILSNLCSIPMNLAKYFRLKEGVNSLHYALNFHLYTHFTSPIRRYPDLMVHRQLAAAIGQGPALTIAEPDYDIVTEECNESKANAKKASLQCNQLFFAYFLFNTGPIEEDGRIMKVLDCSFDVMLTRIGIEVRVYCEKLIQEGMAENFVFNKSAFPHSLTMTWKIGEGKTFDEDLKMFSPVRVRVYCVSKEFKLEAICLAPNLQKAQV</sequence>
<dbReference type="Gene3D" id="2.40.50.140">
    <property type="entry name" value="Nucleic acid-binding proteins"/>
    <property type="match status" value="1"/>
</dbReference>
<keyword evidence="10" id="KW-1185">Reference proteome</keyword>
<evidence type="ECO:0000259" key="8">
    <source>
        <dbReference type="SMART" id="SM00955"/>
    </source>
</evidence>
<keyword evidence="2" id="KW-0540">Nuclease</keyword>
<dbReference type="Pfam" id="PF17849">
    <property type="entry name" value="OB_Dis3"/>
    <property type="match status" value="1"/>
</dbReference>
<dbReference type="Gene3D" id="2.40.50.690">
    <property type="match status" value="1"/>
</dbReference>
<dbReference type="CDD" id="cd00195">
    <property type="entry name" value="UBCc_UEV"/>
    <property type="match status" value="1"/>
</dbReference>
<dbReference type="PANTHER" id="PTHR23355">
    <property type="entry name" value="RIBONUCLEASE"/>
    <property type="match status" value="1"/>
</dbReference>
<dbReference type="SUPFAM" id="SSF54495">
    <property type="entry name" value="UBC-like"/>
    <property type="match status" value="1"/>
</dbReference>
<dbReference type="SUPFAM" id="SSF50249">
    <property type="entry name" value="Nucleic acid-binding proteins"/>
    <property type="match status" value="2"/>
</dbReference>
<dbReference type="GO" id="GO:0006402">
    <property type="term" value="P:mRNA catabolic process"/>
    <property type="evidence" value="ECO:0007669"/>
    <property type="project" value="TreeGrafter"/>
</dbReference>
<dbReference type="Pfam" id="PF17877">
    <property type="entry name" value="Dis3l2_C_term"/>
    <property type="match status" value="1"/>
</dbReference>
<proteinExistence type="inferred from homology"/>
<evidence type="ECO:0000256" key="2">
    <source>
        <dbReference type="ARBA" id="ARBA00022722"/>
    </source>
</evidence>
<dbReference type="Gene3D" id="2.40.50.700">
    <property type="match status" value="1"/>
</dbReference>
<comment type="caution">
    <text evidence="9">The sequence shown here is derived from an EMBL/GenBank/DDBJ whole genome shotgun (WGS) entry which is preliminary data.</text>
</comment>
<keyword evidence="3" id="KW-0378">Hydrolase</keyword>
<feature type="region of interest" description="Disordered" evidence="7">
    <location>
        <begin position="198"/>
        <end position="272"/>
    </location>
</feature>
<comment type="similarity">
    <text evidence="1 6">Belongs to the RNR ribonuclease family.</text>
</comment>
<dbReference type="InterPro" id="IPR022966">
    <property type="entry name" value="RNase_II/R_CS"/>
</dbReference>
<evidence type="ECO:0000256" key="4">
    <source>
        <dbReference type="ARBA" id="ARBA00022839"/>
    </source>
</evidence>
<dbReference type="Gene3D" id="3.10.110.10">
    <property type="entry name" value="Ubiquitin Conjugating Enzyme"/>
    <property type="match status" value="1"/>
</dbReference>
<dbReference type="GO" id="GO:0000175">
    <property type="term" value="F:3'-5'-RNA exonuclease activity"/>
    <property type="evidence" value="ECO:0007669"/>
    <property type="project" value="TreeGrafter"/>
</dbReference>
<dbReference type="GO" id="GO:0003723">
    <property type="term" value="F:RNA binding"/>
    <property type="evidence" value="ECO:0007669"/>
    <property type="project" value="UniProtKB-KW"/>
</dbReference>
<gene>
    <name evidence="9" type="ORF">LOD99_5876</name>
</gene>
<organism evidence="9 10">
    <name type="scientific">Oopsacas minuta</name>
    <dbReference type="NCBI Taxonomy" id="111878"/>
    <lineage>
        <taxon>Eukaryota</taxon>
        <taxon>Metazoa</taxon>
        <taxon>Porifera</taxon>
        <taxon>Hexactinellida</taxon>
        <taxon>Hexasterophora</taxon>
        <taxon>Lyssacinosida</taxon>
        <taxon>Leucopsacidae</taxon>
        <taxon>Oopsacas</taxon>
    </lineage>
</organism>
<dbReference type="InterPro" id="IPR050180">
    <property type="entry name" value="RNR_Ribonuclease"/>
</dbReference>
<dbReference type="InterPro" id="IPR001900">
    <property type="entry name" value="RNase_II/R"/>
</dbReference>
<evidence type="ECO:0000256" key="3">
    <source>
        <dbReference type="ARBA" id="ARBA00022801"/>
    </source>
</evidence>